<gene>
    <name evidence="1" type="ORF">SAMN06265348_1355</name>
</gene>
<dbReference type="AlphaFoldDB" id="A0A521FVB1"/>
<proteinExistence type="predicted"/>
<evidence type="ECO:0000313" key="2">
    <source>
        <dbReference type="Proteomes" id="UP000320300"/>
    </source>
</evidence>
<protein>
    <submittedName>
        <fullName evidence="1">Uncharacterized protein</fullName>
    </submittedName>
</protein>
<sequence>MMNFGSILNNNIMGNIKGLNQDSTFSDKVMVGLKIALRKMAEEAALNDESLVIGDKEGNVKWVPAKELLKTLPEK</sequence>
<name>A0A521FVB1_9SPHI</name>
<dbReference type="RefSeq" id="WP_246101794.1">
    <property type="nucleotide sequence ID" value="NZ_CBCSJO010000030.1"/>
</dbReference>
<dbReference type="Proteomes" id="UP000320300">
    <property type="component" value="Unassembled WGS sequence"/>
</dbReference>
<organism evidence="1 2">
    <name type="scientific">Pedobacter westerhofensis</name>
    <dbReference type="NCBI Taxonomy" id="425512"/>
    <lineage>
        <taxon>Bacteria</taxon>
        <taxon>Pseudomonadati</taxon>
        <taxon>Bacteroidota</taxon>
        <taxon>Sphingobacteriia</taxon>
        <taxon>Sphingobacteriales</taxon>
        <taxon>Sphingobacteriaceae</taxon>
        <taxon>Pedobacter</taxon>
    </lineage>
</organism>
<accession>A0A521FVB1</accession>
<evidence type="ECO:0000313" key="1">
    <source>
        <dbReference type="EMBL" id="SMP00076.1"/>
    </source>
</evidence>
<keyword evidence="2" id="KW-1185">Reference proteome</keyword>
<reference evidence="1 2" key="1">
    <citation type="submission" date="2017-05" db="EMBL/GenBank/DDBJ databases">
        <authorList>
            <person name="Varghese N."/>
            <person name="Submissions S."/>
        </authorList>
    </citation>
    <scope>NUCLEOTIDE SEQUENCE [LARGE SCALE GENOMIC DNA]</scope>
    <source>
        <strain evidence="1 2">DSM 19036</strain>
    </source>
</reference>
<dbReference type="EMBL" id="FXTN01000035">
    <property type="protein sequence ID" value="SMP00076.1"/>
    <property type="molecule type" value="Genomic_DNA"/>
</dbReference>